<gene>
    <name evidence="3" type="ORF">L873DRAFT_1805282</name>
</gene>
<feature type="signal peptide" evidence="2">
    <location>
        <begin position="1"/>
        <end position="26"/>
    </location>
</feature>
<protein>
    <recommendedName>
        <fullName evidence="5">Secreted protein</fullName>
    </recommendedName>
</protein>
<evidence type="ECO:0008006" key="5">
    <source>
        <dbReference type="Google" id="ProtNLM"/>
    </source>
</evidence>
<sequence>MHSPWLYILWPSLQVLPLLSPPTTLSELTSRCATLHAHLFQSSLLLHPCSYRNAATPITPENNTDCNTPPRLNRQN</sequence>
<accession>A0A3N4JQ28</accession>
<feature type="chain" id="PRO_5018214824" description="Secreted protein" evidence="2">
    <location>
        <begin position="27"/>
        <end position="76"/>
    </location>
</feature>
<dbReference type="EMBL" id="ML120380">
    <property type="protein sequence ID" value="RPB00424.1"/>
    <property type="molecule type" value="Genomic_DNA"/>
</dbReference>
<name>A0A3N4JQ28_9PEZI</name>
<keyword evidence="2" id="KW-0732">Signal</keyword>
<evidence type="ECO:0000256" key="1">
    <source>
        <dbReference type="SAM" id="MobiDB-lite"/>
    </source>
</evidence>
<dbReference type="Proteomes" id="UP000276215">
    <property type="component" value="Unassembled WGS sequence"/>
</dbReference>
<evidence type="ECO:0000313" key="3">
    <source>
        <dbReference type="EMBL" id="RPB00424.1"/>
    </source>
</evidence>
<proteinExistence type="predicted"/>
<keyword evidence="4" id="KW-1185">Reference proteome</keyword>
<feature type="region of interest" description="Disordered" evidence="1">
    <location>
        <begin position="56"/>
        <end position="76"/>
    </location>
</feature>
<dbReference type="AlphaFoldDB" id="A0A3N4JQ28"/>
<organism evidence="3 4">
    <name type="scientific">Choiromyces venosus 120613-1</name>
    <dbReference type="NCBI Taxonomy" id="1336337"/>
    <lineage>
        <taxon>Eukaryota</taxon>
        <taxon>Fungi</taxon>
        <taxon>Dikarya</taxon>
        <taxon>Ascomycota</taxon>
        <taxon>Pezizomycotina</taxon>
        <taxon>Pezizomycetes</taxon>
        <taxon>Pezizales</taxon>
        <taxon>Tuberaceae</taxon>
        <taxon>Choiromyces</taxon>
    </lineage>
</organism>
<evidence type="ECO:0000313" key="4">
    <source>
        <dbReference type="Proteomes" id="UP000276215"/>
    </source>
</evidence>
<evidence type="ECO:0000256" key="2">
    <source>
        <dbReference type="SAM" id="SignalP"/>
    </source>
</evidence>
<reference evidence="3 4" key="1">
    <citation type="journal article" date="2018" name="Nat. Ecol. Evol.">
        <title>Pezizomycetes genomes reveal the molecular basis of ectomycorrhizal truffle lifestyle.</title>
        <authorList>
            <person name="Murat C."/>
            <person name="Payen T."/>
            <person name="Noel B."/>
            <person name="Kuo A."/>
            <person name="Morin E."/>
            <person name="Chen J."/>
            <person name="Kohler A."/>
            <person name="Krizsan K."/>
            <person name="Balestrini R."/>
            <person name="Da Silva C."/>
            <person name="Montanini B."/>
            <person name="Hainaut M."/>
            <person name="Levati E."/>
            <person name="Barry K.W."/>
            <person name="Belfiori B."/>
            <person name="Cichocki N."/>
            <person name="Clum A."/>
            <person name="Dockter R.B."/>
            <person name="Fauchery L."/>
            <person name="Guy J."/>
            <person name="Iotti M."/>
            <person name="Le Tacon F."/>
            <person name="Lindquist E.A."/>
            <person name="Lipzen A."/>
            <person name="Malagnac F."/>
            <person name="Mello A."/>
            <person name="Molinier V."/>
            <person name="Miyauchi S."/>
            <person name="Poulain J."/>
            <person name="Riccioni C."/>
            <person name="Rubini A."/>
            <person name="Sitrit Y."/>
            <person name="Splivallo R."/>
            <person name="Traeger S."/>
            <person name="Wang M."/>
            <person name="Zifcakova L."/>
            <person name="Wipf D."/>
            <person name="Zambonelli A."/>
            <person name="Paolocci F."/>
            <person name="Nowrousian M."/>
            <person name="Ottonello S."/>
            <person name="Baldrian P."/>
            <person name="Spatafora J.W."/>
            <person name="Henrissat B."/>
            <person name="Nagy L.G."/>
            <person name="Aury J.M."/>
            <person name="Wincker P."/>
            <person name="Grigoriev I.V."/>
            <person name="Bonfante P."/>
            <person name="Martin F.M."/>
        </authorList>
    </citation>
    <scope>NUCLEOTIDE SEQUENCE [LARGE SCALE GENOMIC DNA]</scope>
    <source>
        <strain evidence="3 4">120613-1</strain>
    </source>
</reference>